<evidence type="ECO:0000256" key="1">
    <source>
        <dbReference type="SAM" id="MobiDB-lite"/>
    </source>
</evidence>
<evidence type="ECO:0000313" key="2">
    <source>
        <dbReference type="EMBL" id="KAG9186915.1"/>
    </source>
</evidence>
<gene>
    <name evidence="2" type="ORF">G6011_10023</name>
</gene>
<accession>A0AAD4I2W7</accession>
<dbReference type="Proteomes" id="UP001199106">
    <property type="component" value="Unassembled WGS sequence"/>
</dbReference>
<proteinExistence type="predicted"/>
<feature type="region of interest" description="Disordered" evidence="1">
    <location>
        <begin position="1"/>
        <end position="48"/>
    </location>
</feature>
<name>A0AAD4I2W7_9PLEO</name>
<evidence type="ECO:0000313" key="3">
    <source>
        <dbReference type="Proteomes" id="UP001199106"/>
    </source>
</evidence>
<keyword evidence="3" id="KW-1185">Reference proteome</keyword>
<reference evidence="2" key="1">
    <citation type="submission" date="2021-07" db="EMBL/GenBank/DDBJ databases">
        <title>Genome Resource of American Ginseng Black Spot Pathogen Alternaria panax.</title>
        <authorList>
            <person name="Qiu C."/>
            <person name="Wang W."/>
            <person name="Liu Z."/>
        </authorList>
    </citation>
    <scope>NUCLEOTIDE SEQUENCE</scope>
    <source>
        <strain evidence="2">BNCC115425</strain>
    </source>
</reference>
<sequence length="337" mass="37177">MGRAQQDNCQSQYSQYPSGDGSLPSSSMYDSQQELNEAVSTSPEWNPQRTRQALVEGDGADMGCFNHNQDMSQTIWQQATHPSYNEPATHDQGLWSAQSQYMASSVYTLEAQPSRSWQDESYQTENLIELSGYTASHLQPPPRSPHAPEHSSQDQTVGFDMSLLSVPTTAHRTMSNVKYPYYLSGMSPALPAQDAGCPETSDIESFMNEMNGMKTDAQPEPWSGYVPNEMLITAQQDHISREAYDSRTSDTTPSTFEYDHSSSSPRIVDDSLTHNSSFDLDNSGMNESMMTVRPEPGNPNFQMPLGTVSYLDFTLRHATPPVGLPNIAIGTGVSETG</sequence>
<comment type="caution">
    <text evidence="2">The sequence shown here is derived from an EMBL/GenBank/DDBJ whole genome shotgun (WGS) entry which is preliminary data.</text>
</comment>
<protein>
    <submittedName>
        <fullName evidence="2">Uncharacterized protein</fullName>
    </submittedName>
</protein>
<feature type="compositionally biased region" description="Polar residues" evidence="1">
    <location>
        <begin position="249"/>
        <end position="265"/>
    </location>
</feature>
<feature type="region of interest" description="Disordered" evidence="1">
    <location>
        <begin position="135"/>
        <end position="155"/>
    </location>
</feature>
<organism evidence="2 3">
    <name type="scientific">Alternaria panax</name>
    <dbReference type="NCBI Taxonomy" id="48097"/>
    <lineage>
        <taxon>Eukaryota</taxon>
        <taxon>Fungi</taxon>
        <taxon>Dikarya</taxon>
        <taxon>Ascomycota</taxon>
        <taxon>Pezizomycotina</taxon>
        <taxon>Dothideomycetes</taxon>
        <taxon>Pleosporomycetidae</taxon>
        <taxon>Pleosporales</taxon>
        <taxon>Pleosporineae</taxon>
        <taxon>Pleosporaceae</taxon>
        <taxon>Alternaria</taxon>
        <taxon>Alternaria sect. Panax</taxon>
    </lineage>
</organism>
<feature type="region of interest" description="Disordered" evidence="1">
    <location>
        <begin position="246"/>
        <end position="273"/>
    </location>
</feature>
<dbReference type="EMBL" id="JAANER010000008">
    <property type="protein sequence ID" value="KAG9186915.1"/>
    <property type="molecule type" value="Genomic_DNA"/>
</dbReference>
<dbReference type="AlphaFoldDB" id="A0AAD4I2W7"/>